<evidence type="ECO:0000313" key="2">
    <source>
        <dbReference type="Proteomes" id="UP000095300"/>
    </source>
</evidence>
<name>A0A2Y9D4Q4_STOCA</name>
<sequence>MKRASVPVSVLPVAVIKAKTSLADKSVDHIKLHQLVGVIALLVTINCLQINYVSASLDQESEDRLATIRKKCIAANSLTEEQSDIIFGHKLFTATTTAATTPKAIQCYCLCYLNESKIFADGKPNEKFIREVIPIMINDKKKAFDAIDKCMNLNGADECEIGFNFELCLIKETGLYVY</sequence>
<protein>
    <submittedName>
        <fullName evidence="1">Uncharacterized protein</fullName>
    </submittedName>
</protein>
<dbReference type="EnsemblMetazoa" id="SCAU016902-RA">
    <property type="protein sequence ID" value="SCAU016902-PA"/>
    <property type="gene ID" value="SCAU016902"/>
</dbReference>
<dbReference type="GO" id="GO:0005549">
    <property type="term" value="F:odorant binding"/>
    <property type="evidence" value="ECO:0007669"/>
    <property type="project" value="InterPro"/>
</dbReference>
<dbReference type="SUPFAM" id="SSF47565">
    <property type="entry name" value="Insect pheromone/odorant-binding proteins"/>
    <property type="match status" value="1"/>
</dbReference>
<dbReference type="CDD" id="cd23992">
    <property type="entry name" value="PBP_GOBP"/>
    <property type="match status" value="1"/>
</dbReference>
<dbReference type="VEuPathDB" id="VectorBase:SCAU016902"/>
<dbReference type="AlphaFoldDB" id="A0A2Y9D4Q4"/>
<dbReference type="Gene3D" id="1.10.238.20">
    <property type="entry name" value="Pheromone/general odorant binding protein domain"/>
    <property type="match status" value="1"/>
</dbReference>
<keyword evidence="2" id="KW-1185">Reference proteome</keyword>
<dbReference type="InterPro" id="IPR006170">
    <property type="entry name" value="PBP/GOBP"/>
</dbReference>
<accession>A0A2Y9D4Q4</accession>
<dbReference type="Pfam" id="PF01395">
    <property type="entry name" value="PBP_GOBP"/>
    <property type="match status" value="1"/>
</dbReference>
<organism evidence="1 2">
    <name type="scientific">Stomoxys calcitrans</name>
    <name type="common">Stable fly</name>
    <name type="synonym">Conops calcitrans</name>
    <dbReference type="NCBI Taxonomy" id="35570"/>
    <lineage>
        <taxon>Eukaryota</taxon>
        <taxon>Metazoa</taxon>
        <taxon>Ecdysozoa</taxon>
        <taxon>Arthropoda</taxon>
        <taxon>Hexapoda</taxon>
        <taxon>Insecta</taxon>
        <taxon>Pterygota</taxon>
        <taxon>Neoptera</taxon>
        <taxon>Endopterygota</taxon>
        <taxon>Diptera</taxon>
        <taxon>Brachycera</taxon>
        <taxon>Muscomorpha</taxon>
        <taxon>Muscoidea</taxon>
        <taxon>Muscidae</taxon>
        <taxon>Stomoxys</taxon>
    </lineage>
</organism>
<evidence type="ECO:0000313" key="1">
    <source>
        <dbReference type="EnsemblMetazoa" id="SCAU016902-PA"/>
    </source>
</evidence>
<proteinExistence type="predicted"/>
<reference evidence="1" key="1">
    <citation type="submission" date="2020-05" db="UniProtKB">
        <authorList>
            <consortium name="EnsemblMetazoa"/>
        </authorList>
    </citation>
    <scope>IDENTIFICATION</scope>
    <source>
        <strain evidence="1">USDA</strain>
    </source>
</reference>
<dbReference type="InterPro" id="IPR036728">
    <property type="entry name" value="PBP_GOBP_sf"/>
</dbReference>
<dbReference type="Proteomes" id="UP000095300">
    <property type="component" value="Unassembled WGS sequence"/>
</dbReference>